<comment type="subcellular location">
    <subcellularLocation>
        <location evidence="1 8">Cell membrane</location>
        <topology evidence="1 8">Multi-pass membrane protein</topology>
    </subcellularLocation>
</comment>
<dbReference type="Gene3D" id="1.10.3720.10">
    <property type="entry name" value="MetI-like"/>
    <property type="match status" value="1"/>
</dbReference>
<evidence type="ECO:0000256" key="3">
    <source>
        <dbReference type="ARBA" id="ARBA00022448"/>
    </source>
</evidence>
<dbReference type="NCBIfam" id="TIGR00974">
    <property type="entry name" value="3a0107s02c"/>
    <property type="match status" value="1"/>
</dbReference>
<sequence>MKAKVTDRIATVVFYLIAFAIIGVLAGLLGWILVRGVQVIDGSFLTTPPSTVIAGGGIAPQLFNSFYLLFLTMLITLPLGLGGGIYMAEYAKPGRWTRFIRLSIEVLSSLPSIVVGLFGMLLFVQYTGWGFSLAAGALALTVFNLPLMVRVVEQAITSVPLEQKEASLALGVTHWQTITQVILPAALPGILTGTILAAGRVFGEAAALMFTAGMSSPPLDFGNWDPTSPTSPLHPFRPASTLAVHIWKINSEGIIPDAGEVAAGASAVLVIAVLLFNLSARWVGRWIHRKMTSS</sequence>
<feature type="transmembrane region" description="Helical" evidence="8">
    <location>
        <begin position="99"/>
        <end position="123"/>
    </location>
</feature>
<keyword evidence="6 8" id="KW-1133">Transmembrane helix</keyword>
<evidence type="ECO:0000256" key="7">
    <source>
        <dbReference type="ARBA" id="ARBA00023136"/>
    </source>
</evidence>
<evidence type="ECO:0000256" key="5">
    <source>
        <dbReference type="ARBA" id="ARBA00022692"/>
    </source>
</evidence>
<keyword evidence="7 8" id="KW-0472">Membrane</keyword>
<organism evidence="10 11">
    <name type="scientific">Kroppenstedtia sanguinis</name>
    <dbReference type="NCBI Taxonomy" id="1380684"/>
    <lineage>
        <taxon>Bacteria</taxon>
        <taxon>Bacillati</taxon>
        <taxon>Bacillota</taxon>
        <taxon>Bacilli</taxon>
        <taxon>Bacillales</taxon>
        <taxon>Thermoactinomycetaceae</taxon>
        <taxon>Kroppenstedtia</taxon>
    </lineage>
</organism>
<evidence type="ECO:0000259" key="9">
    <source>
        <dbReference type="PROSITE" id="PS50928"/>
    </source>
</evidence>
<keyword evidence="3" id="KW-0813">Transport</keyword>
<proteinExistence type="inferred from homology"/>
<evidence type="ECO:0000256" key="1">
    <source>
        <dbReference type="ARBA" id="ARBA00004651"/>
    </source>
</evidence>
<feature type="transmembrane region" description="Helical" evidence="8">
    <location>
        <begin position="261"/>
        <end position="284"/>
    </location>
</feature>
<dbReference type="InterPro" id="IPR000515">
    <property type="entry name" value="MetI-like"/>
</dbReference>
<comment type="similarity">
    <text evidence="2 8">Belongs to the binding-protein-dependent transport system permease family. CysTW subfamily.</text>
</comment>
<dbReference type="PANTHER" id="PTHR43470:SF4">
    <property type="entry name" value="ABC TRANSPORTER PERMEASE PROTEIN YQGI-RELATED"/>
    <property type="match status" value="1"/>
</dbReference>
<dbReference type="Pfam" id="PF00528">
    <property type="entry name" value="BPD_transp_1"/>
    <property type="match status" value="1"/>
</dbReference>
<dbReference type="CDD" id="cd06261">
    <property type="entry name" value="TM_PBP2"/>
    <property type="match status" value="1"/>
</dbReference>
<dbReference type="Proteomes" id="UP001597282">
    <property type="component" value="Unassembled WGS sequence"/>
</dbReference>
<keyword evidence="4 8" id="KW-1003">Cell membrane</keyword>
<dbReference type="SUPFAM" id="SSF161098">
    <property type="entry name" value="MetI-like"/>
    <property type="match status" value="1"/>
</dbReference>
<gene>
    <name evidence="10" type="primary">pstA</name>
    <name evidence="10" type="ORF">ACFQ4Y_03620</name>
</gene>
<comment type="caution">
    <text evidence="10">The sequence shown here is derived from an EMBL/GenBank/DDBJ whole genome shotgun (WGS) entry which is preliminary data.</text>
</comment>
<name>A0ABW4C6Z6_9BACL</name>
<keyword evidence="11" id="KW-1185">Reference proteome</keyword>
<reference evidence="11" key="1">
    <citation type="journal article" date="2019" name="Int. J. Syst. Evol. Microbiol.">
        <title>The Global Catalogue of Microorganisms (GCM) 10K type strain sequencing project: providing services to taxonomists for standard genome sequencing and annotation.</title>
        <authorList>
            <consortium name="The Broad Institute Genomics Platform"/>
            <consortium name="The Broad Institute Genome Sequencing Center for Infectious Disease"/>
            <person name="Wu L."/>
            <person name="Ma J."/>
        </authorList>
    </citation>
    <scope>NUCLEOTIDE SEQUENCE [LARGE SCALE GENOMIC DNA]</scope>
    <source>
        <strain evidence="11">S1</strain>
    </source>
</reference>
<evidence type="ECO:0000313" key="11">
    <source>
        <dbReference type="Proteomes" id="UP001597282"/>
    </source>
</evidence>
<dbReference type="InterPro" id="IPR005672">
    <property type="entry name" value="Phosphate_PstA"/>
</dbReference>
<protein>
    <recommendedName>
        <fullName evidence="8">Phosphate transport system permease protein PstA</fullName>
    </recommendedName>
</protein>
<feature type="transmembrane region" description="Helical" evidence="8">
    <location>
        <begin position="66"/>
        <end position="87"/>
    </location>
</feature>
<evidence type="ECO:0000256" key="8">
    <source>
        <dbReference type="RuleBase" id="RU363043"/>
    </source>
</evidence>
<feature type="domain" description="ABC transmembrane type-1" evidence="9">
    <location>
        <begin position="62"/>
        <end position="280"/>
    </location>
</feature>
<evidence type="ECO:0000256" key="4">
    <source>
        <dbReference type="ARBA" id="ARBA00022475"/>
    </source>
</evidence>
<dbReference type="InterPro" id="IPR035906">
    <property type="entry name" value="MetI-like_sf"/>
</dbReference>
<feature type="transmembrane region" description="Helical" evidence="8">
    <location>
        <begin position="12"/>
        <end position="34"/>
    </location>
</feature>
<evidence type="ECO:0000256" key="2">
    <source>
        <dbReference type="ARBA" id="ARBA00007069"/>
    </source>
</evidence>
<dbReference type="PROSITE" id="PS50928">
    <property type="entry name" value="ABC_TM1"/>
    <property type="match status" value="1"/>
</dbReference>
<feature type="transmembrane region" description="Helical" evidence="8">
    <location>
        <begin position="181"/>
        <end position="202"/>
    </location>
</feature>
<accession>A0ABW4C6Z6</accession>
<evidence type="ECO:0000313" key="10">
    <source>
        <dbReference type="EMBL" id="MFD1426024.1"/>
    </source>
</evidence>
<dbReference type="PANTHER" id="PTHR43470">
    <property type="entry name" value="PHOSPHATE TRANSPORT SYSTEM PERMEASE PROTEIN PSTA-RELATED"/>
    <property type="match status" value="1"/>
</dbReference>
<dbReference type="EMBL" id="JBHTNU010000002">
    <property type="protein sequence ID" value="MFD1426024.1"/>
    <property type="molecule type" value="Genomic_DNA"/>
</dbReference>
<evidence type="ECO:0000256" key="6">
    <source>
        <dbReference type="ARBA" id="ARBA00022989"/>
    </source>
</evidence>
<feature type="transmembrane region" description="Helical" evidence="8">
    <location>
        <begin position="129"/>
        <end position="149"/>
    </location>
</feature>
<keyword evidence="5 8" id="KW-0812">Transmembrane</keyword>
<dbReference type="RefSeq" id="WP_380163022.1">
    <property type="nucleotide sequence ID" value="NZ_JBHTNU010000002.1"/>
</dbReference>